<protein>
    <submittedName>
        <fullName evidence="1">Uncharacterized protein</fullName>
    </submittedName>
</protein>
<proteinExistence type="predicted"/>
<name>A0A151NKA8_ALLMI</name>
<organism evidence="1 2">
    <name type="scientific">Alligator mississippiensis</name>
    <name type="common">American alligator</name>
    <dbReference type="NCBI Taxonomy" id="8496"/>
    <lineage>
        <taxon>Eukaryota</taxon>
        <taxon>Metazoa</taxon>
        <taxon>Chordata</taxon>
        <taxon>Craniata</taxon>
        <taxon>Vertebrata</taxon>
        <taxon>Euteleostomi</taxon>
        <taxon>Archelosauria</taxon>
        <taxon>Archosauria</taxon>
        <taxon>Crocodylia</taxon>
        <taxon>Alligatoridae</taxon>
        <taxon>Alligatorinae</taxon>
        <taxon>Alligator</taxon>
    </lineage>
</organism>
<evidence type="ECO:0000313" key="1">
    <source>
        <dbReference type="EMBL" id="KYO37241.1"/>
    </source>
</evidence>
<dbReference type="Proteomes" id="UP000050525">
    <property type="component" value="Unassembled WGS sequence"/>
</dbReference>
<sequence>MDPGKELELAGFASPWEREGQAPARCFEALDVSPCNSLHFACCFILNVLMILSTWRSLTAQMPFLLLWHPLRNTRSDP</sequence>
<dbReference type="EMBL" id="AKHW03002792">
    <property type="protein sequence ID" value="KYO37241.1"/>
    <property type="molecule type" value="Genomic_DNA"/>
</dbReference>
<accession>A0A151NKA8</accession>
<comment type="caution">
    <text evidence="1">The sequence shown here is derived from an EMBL/GenBank/DDBJ whole genome shotgun (WGS) entry which is preliminary data.</text>
</comment>
<dbReference type="AlphaFoldDB" id="A0A151NKA8"/>
<evidence type="ECO:0000313" key="2">
    <source>
        <dbReference type="Proteomes" id="UP000050525"/>
    </source>
</evidence>
<reference evidence="1 2" key="1">
    <citation type="journal article" date="2012" name="Genome Biol.">
        <title>Sequencing three crocodilian genomes to illuminate the evolution of archosaurs and amniotes.</title>
        <authorList>
            <person name="St John J.A."/>
            <person name="Braun E.L."/>
            <person name="Isberg S.R."/>
            <person name="Miles L.G."/>
            <person name="Chong A.Y."/>
            <person name="Gongora J."/>
            <person name="Dalzell P."/>
            <person name="Moran C."/>
            <person name="Bed'hom B."/>
            <person name="Abzhanov A."/>
            <person name="Burgess S.C."/>
            <person name="Cooksey A.M."/>
            <person name="Castoe T.A."/>
            <person name="Crawford N.G."/>
            <person name="Densmore L.D."/>
            <person name="Drew J.C."/>
            <person name="Edwards S.V."/>
            <person name="Faircloth B.C."/>
            <person name="Fujita M.K."/>
            <person name="Greenwold M.J."/>
            <person name="Hoffmann F.G."/>
            <person name="Howard J.M."/>
            <person name="Iguchi T."/>
            <person name="Janes D.E."/>
            <person name="Khan S.Y."/>
            <person name="Kohno S."/>
            <person name="de Koning A.J."/>
            <person name="Lance S.L."/>
            <person name="McCarthy F.M."/>
            <person name="McCormack J.E."/>
            <person name="Merchant M.E."/>
            <person name="Peterson D.G."/>
            <person name="Pollock D.D."/>
            <person name="Pourmand N."/>
            <person name="Raney B.J."/>
            <person name="Roessler K.A."/>
            <person name="Sanford J.R."/>
            <person name="Sawyer R.H."/>
            <person name="Schmidt C.J."/>
            <person name="Triplett E.W."/>
            <person name="Tuberville T.D."/>
            <person name="Venegas-Anaya M."/>
            <person name="Howard J.T."/>
            <person name="Jarvis E.D."/>
            <person name="Guillette L.J.Jr."/>
            <person name="Glenn T.C."/>
            <person name="Green R.E."/>
            <person name="Ray D.A."/>
        </authorList>
    </citation>
    <scope>NUCLEOTIDE SEQUENCE [LARGE SCALE GENOMIC DNA]</scope>
    <source>
        <strain evidence="1">KSC_2009_1</strain>
    </source>
</reference>
<keyword evidence="2" id="KW-1185">Reference proteome</keyword>
<gene>
    <name evidence="1" type="ORF">Y1Q_0008939</name>
</gene>